<organism evidence="1 2">
    <name type="scientific">Geobacillus genomosp. 3</name>
    <dbReference type="NCBI Taxonomy" id="1921421"/>
    <lineage>
        <taxon>Bacteria</taxon>
        <taxon>Bacillati</taxon>
        <taxon>Bacillota</taxon>
        <taxon>Bacilli</taxon>
        <taxon>Bacillales</taxon>
        <taxon>Anoxybacillaceae</taxon>
        <taxon>Geobacillus</taxon>
    </lineage>
</organism>
<dbReference type="STRING" id="1921421.M493_10325"/>
<proteinExistence type="predicted"/>
<evidence type="ECO:0000313" key="2">
    <source>
        <dbReference type="Proteomes" id="UP000015500"/>
    </source>
</evidence>
<protein>
    <submittedName>
        <fullName evidence="1">Uncharacterized protein</fullName>
    </submittedName>
</protein>
<sequence length="34" mass="3907">MQNGVHEGRFDEKEGFQDEKVGKKRLPIDFIMAG</sequence>
<reference evidence="1 2" key="1">
    <citation type="journal article" date="2014" name="Genome Announc.">
        <title>Complete Genome Sequence of the Thermophilic Polychlorinated Biphenyl Degrader Geobacillus sp. Strain JF8 (NBRC 109937).</title>
        <authorList>
            <person name="Shintani M."/>
            <person name="Ohtsubo Y."/>
            <person name="Fukuda K."/>
            <person name="Hosoyama A."/>
            <person name="Ohji S."/>
            <person name="Yamazoe A."/>
            <person name="Fujita N."/>
            <person name="Nagata Y."/>
            <person name="Tsuda M."/>
            <person name="Hatta T."/>
            <person name="Kimbara K."/>
        </authorList>
    </citation>
    <scope>NUCLEOTIDE SEQUENCE [LARGE SCALE GENOMIC DNA]</scope>
    <source>
        <strain evidence="1 2">JF8</strain>
    </source>
</reference>
<dbReference type="PATRIC" id="fig|1345697.3.peg.1994"/>
<name>S6A2K9_GEOG3</name>
<gene>
    <name evidence="1" type="ORF">M493_10325</name>
</gene>
<evidence type="ECO:0000313" key="1">
    <source>
        <dbReference type="EMBL" id="AGT32326.1"/>
    </source>
</evidence>
<dbReference type="AlphaFoldDB" id="S6A2K9"/>
<accession>S6A2K9</accession>
<dbReference type="KEGG" id="gjf:M493_10325"/>
<keyword evidence="2" id="KW-1185">Reference proteome</keyword>
<dbReference type="Proteomes" id="UP000015500">
    <property type="component" value="Chromosome"/>
</dbReference>
<dbReference type="EMBL" id="CP006254">
    <property type="protein sequence ID" value="AGT32326.1"/>
    <property type="molecule type" value="Genomic_DNA"/>
</dbReference>
<dbReference type="HOGENOM" id="CLU_3373953_0_0_9"/>